<dbReference type="STRING" id="1423719.FC66_GL000805"/>
<accession>A0A0R1HI56</accession>
<evidence type="ECO:0000256" key="6">
    <source>
        <dbReference type="ARBA" id="ARBA00023136"/>
    </source>
</evidence>
<keyword evidence="11" id="KW-1185">Reference proteome</keyword>
<dbReference type="InterPro" id="IPR034746">
    <property type="entry name" value="POTRA"/>
</dbReference>
<dbReference type="EMBL" id="AZDI01000002">
    <property type="protein sequence ID" value="KRK46302.1"/>
    <property type="molecule type" value="Genomic_DNA"/>
</dbReference>
<protein>
    <recommendedName>
        <fullName evidence="8">Cell division protein DivIB</fullName>
    </recommendedName>
</protein>
<dbReference type="Pfam" id="PF03799">
    <property type="entry name" value="FtsQ_DivIB_C"/>
    <property type="match status" value="1"/>
</dbReference>
<name>A0A0R1HI56_9LACO</name>
<dbReference type="PATRIC" id="fig|1423719.4.peg.817"/>
<evidence type="ECO:0000256" key="5">
    <source>
        <dbReference type="ARBA" id="ARBA00022989"/>
    </source>
</evidence>
<proteinExistence type="inferred from homology"/>
<gene>
    <name evidence="8" type="primary">divIB</name>
    <name evidence="10" type="ORF">FC66_GL000805</name>
</gene>
<keyword evidence="5 8" id="KW-1133">Transmembrane helix</keyword>
<feature type="domain" description="POTRA" evidence="9">
    <location>
        <begin position="81"/>
        <end position="152"/>
    </location>
</feature>
<keyword evidence="7 8" id="KW-0131">Cell cycle</keyword>
<dbReference type="AlphaFoldDB" id="A0A0R1HI56"/>
<dbReference type="PANTHER" id="PTHR37820">
    <property type="entry name" value="CELL DIVISION PROTEIN DIVIB"/>
    <property type="match status" value="1"/>
</dbReference>
<keyword evidence="4 8" id="KW-0812">Transmembrane</keyword>
<comment type="subcellular location">
    <subcellularLocation>
        <location evidence="8">Cell membrane</location>
        <topology evidence="8">Single-pass type II membrane protein</topology>
    </subcellularLocation>
    <subcellularLocation>
        <location evidence="1">Membrane</location>
    </subcellularLocation>
    <text evidence="8">Localizes to the division septum.</text>
</comment>
<dbReference type="PANTHER" id="PTHR37820:SF1">
    <property type="entry name" value="CELL DIVISION PROTEIN FTSQ"/>
    <property type="match status" value="1"/>
</dbReference>
<dbReference type="RefSeq" id="WP_057973874.1">
    <property type="nucleotide sequence ID" value="NZ_AZDI01000002.1"/>
</dbReference>
<dbReference type="InterPro" id="IPR005548">
    <property type="entry name" value="Cell_div_FtsQ/DivIB_C"/>
</dbReference>
<evidence type="ECO:0000256" key="1">
    <source>
        <dbReference type="ARBA" id="ARBA00004370"/>
    </source>
</evidence>
<keyword evidence="3 8" id="KW-0132">Cell division</keyword>
<keyword evidence="6 8" id="KW-0472">Membrane</keyword>
<feature type="transmembrane region" description="Helical" evidence="8">
    <location>
        <begin position="59"/>
        <end position="77"/>
    </location>
</feature>
<dbReference type="GO" id="GO:0005886">
    <property type="term" value="C:plasma membrane"/>
    <property type="evidence" value="ECO:0007669"/>
    <property type="project" value="UniProtKB-SubCell"/>
</dbReference>
<evidence type="ECO:0000256" key="4">
    <source>
        <dbReference type="ARBA" id="ARBA00022692"/>
    </source>
</evidence>
<evidence type="ECO:0000256" key="2">
    <source>
        <dbReference type="ARBA" id="ARBA00022475"/>
    </source>
</evidence>
<dbReference type="Gene3D" id="3.40.50.10960">
    <property type="match status" value="1"/>
</dbReference>
<dbReference type="GO" id="GO:0032153">
    <property type="term" value="C:cell division site"/>
    <property type="evidence" value="ECO:0007669"/>
    <property type="project" value="UniProtKB-UniRule"/>
</dbReference>
<evidence type="ECO:0000256" key="3">
    <source>
        <dbReference type="ARBA" id="ARBA00022618"/>
    </source>
</evidence>
<dbReference type="InterPro" id="IPR026580">
    <property type="entry name" value="DivIB"/>
</dbReference>
<evidence type="ECO:0000259" key="9">
    <source>
        <dbReference type="PROSITE" id="PS51779"/>
    </source>
</evidence>
<dbReference type="Pfam" id="PF08478">
    <property type="entry name" value="POTRA_1"/>
    <property type="match status" value="1"/>
</dbReference>
<comment type="similarity">
    <text evidence="8">Belongs to the FtsQ/DivIB family. DivIB subfamily.</text>
</comment>
<keyword evidence="2 8" id="KW-1003">Cell membrane</keyword>
<sequence>MSKNKFFKKKKTELTPWEALQGKKEKKSKRFDFFGNPKMISDRLPKLKKYQHHVLRQKLIIIVGSFLVIGLVALYFVSPLSKVQTINVSGEKTVSKQQVENASNLHTNDPLSSALFNKKKTLREIKKELPQVKSLTISHDKWNDVKLSIVEYDLAGYVYKNKAYYQLFLNGAVGASTFKQPVGNYPTYSKFDQPTILQSMVAQYRKIPLKIRNGISEIDYQPSKVNNQRIYIYMNDRNKVIANIDDFADKMAFYPSISSKMKEKGVVDLEVGAYSYPYNKKS</sequence>
<dbReference type="HAMAP" id="MF_00912">
    <property type="entry name" value="DivIB"/>
    <property type="match status" value="1"/>
</dbReference>
<dbReference type="InterPro" id="IPR013685">
    <property type="entry name" value="POTRA_FtsQ_type"/>
</dbReference>
<organism evidence="10 11">
    <name type="scientific">Dellaglioa algida DSM 15638</name>
    <dbReference type="NCBI Taxonomy" id="1423719"/>
    <lineage>
        <taxon>Bacteria</taxon>
        <taxon>Bacillati</taxon>
        <taxon>Bacillota</taxon>
        <taxon>Bacilli</taxon>
        <taxon>Lactobacillales</taxon>
        <taxon>Lactobacillaceae</taxon>
        <taxon>Dellaglioa</taxon>
    </lineage>
</organism>
<dbReference type="GO" id="GO:0043093">
    <property type="term" value="P:FtsZ-dependent cytokinesis"/>
    <property type="evidence" value="ECO:0007669"/>
    <property type="project" value="UniProtKB-UniRule"/>
</dbReference>
<comment type="caution">
    <text evidence="10">The sequence shown here is derived from an EMBL/GenBank/DDBJ whole genome shotgun (WGS) entry which is preliminary data.</text>
</comment>
<dbReference type="Proteomes" id="UP000051450">
    <property type="component" value="Unassembled WGS sequence"/>
</dbReference>
<dbReference type="OrthoDB" id="1819027at2"/>
<dbReference type="InterPro" id="IPR050487">
    <property type="entry name" value="FtsQ_DivIB"/>
</dbReference>
<dbReference type="PROSITE" id="PS51779">
    <property type="entry name" value="POTRA"/>
    <property type="match status" value="1"/>
</dbReference>
<evidence type="ECO:0000313" key="11">
    <source>
        <dbReference type="Proteomes" id="UP000051450"/>
    </source>
</evidence>
<evidence type="ECO:0000256" key="8">
    <source>
        <dbReference type="HAMAP-Rule" id="MF_00912"/>
    </source>
</evidence>
<comment type="function">
    <text evidence="8">Cell division protein that may be involved in stabilizing or promoting the assembly of the division complex.</text>
</comment>
<evidence type="ECO:0000256" key="7">
    <source>
        <dbReference type="ARBA" id="ARBA00023306"/>
    </source>
</evidence>
<reference evidence="10 11" key="1">
    <citation type="journal article" date="2015" name="Genome Announc.">
        <title>Expanding the biotechnology potential of lactobacilli through comparative genomics of 213 strains and associated genera.</title>
        <authorList>
            <person name="Sun Z."/>
            <person name="Harris H.M."/>
            <person name="McCann A."/>
            <person name="Guo C."/>
            <person name="Argimon S."/>
            <person name="Zhang W."/>
            <person name="Yang X."/>
            <person name="Jeffery I.B."/>
            <person name="Cooney J.C."/>
            <person name="Kagawa T.F."/>
            <person name="Liu W."/>
            <person name="Song Y."/>
            <person name="Salvetti E."/>
            <person name="Wrobel A."/>
            <person name="Rasinkangas P."/>
            <person name="Parkhill J."/>
            <person name="Rea M.C."/>
            <person name="O'Sullivan O."/>
            <person name="Ritari J."/>
            <person name="Douillard F.P."/>
            <person name="Paul Ross R."/>
            <person name="Yang R."/>
            <person name="Briner A.E."/>
            <person name="Felis G.E."/>
            <person name="de Vos W.M."/>
            <person name="Barrangou R."/>
            <person name="Klaenhammer T.R."/>
            <person name="Caufield P.W."/>
            <person name="Cui Y."/>
            <person name="Zhang H."/>
            <person name="O'Toole P.W."/>
        </authorList>
    </citation>
    <scope>NUCLEOTIDE SEQUENCE [LARGE SCALE GENOMIC DNA]</scope>
    <source>
        <strain evidence="10 11">DSM 15638</strain>
    </source>
</reference>
<evidence type="ECO:0000313" key="10">
    <source>
        <dbReference type="EMBL" id="KRK46302.1"/>
    </source>
</evidence>